<name>A0A1Y5F1T3_9BACT</name>
<gene>
    <name evidence="4" type="ORF">A9Q84_21645</name>
</gene>
<evidence type="ECO:0000259" key="3">
    <source>
        <dbReference type="Pfam" id="PF00263"/>
    </source>
</evidence>
<dbReference type="EMBL" id="MAAO01000016">
    <property type="protein sequence ID" value="OUR93109.1"/>
    <property type="molecule type" value="Genomic_DNA"/>
</dbReference>
<dbReference type="AlphaFoldDB" id="A0A1Y5F1T3"/>
<evidence type="ECO:0000256" key="1">
    <source>
        <dbReference type="RuleBase" id="RU004003"/>
    </source>
</evidence>
<feature type="signal peptide" evidence="2">
    <location>
        <begin position="1"/>
        <end position="18"/>
    </location>
</feature>
<dbReference type="Proteomes" id="UP000196531">
    <property type="component" value="Unassembled WGS sequence"/>
</dbReference>
<sequence>MQKIVLFLMFFISSMTFAQQGKNVPEKKVEVVLGIDKIQKFDFAPSTKVQIGNESILSHVIIPQKREITFKGLKPGQTSVIIRNTVGDVKAKYLVTITATDQSKVVQELKEFLGKVEGLEIGIKGNKVYVGGEIVVPSDIGLVVTVLGGYPDVVQLVELSPQTQRVIAKNMQKEIQKSNMPDVTVRIANGLFMLEGVVGSDADKTRAEQISAIYVPNMIQSLAVRTDAVQTAKKNIIQNFISVNAKKKPQPIPKLIKISTQFVELTKDYNKIFGFKWEPVLGGNGGSFSFGKGNDGGLTTTSSGTLSGTISNLFPRLASAKSAGYARVIQSGVIITKDKVTSKLVKKSEKPFAIGSGEFVRSEKASSGFDLSITPTILPQEKIDLNIGLTVSANIGDPPETTSNTIQTALVVKSKESAVVGGIVVNKSSTDFDRNPPGGVDNVEDGNKLFSFVKSKAYLTNKSQFVVFVTPEIIESASSGTEDLKRKFRSRRR</sequence>
<evidence type="ECO:0000256" key="2">
    <source>
        <dbReference type="SAM" id="SignalP"/>
    </source>
</evidence>
<organism evidence="4 5">
    <name type="scientific">Halobacteriovorax marinus</name>
    <dbReference type="NCBI Taxonomy" id="97084"/>
    <lineage>
        <taxon>Bacteria</taxon>
        <taxon>Pseudomonadati</taxon>
        <taxon>Bdellovibrionota</taxon>
        <taxon>Bacteriovoracia</taxon>
        <taxon>Bacteriovoracales</taxon>
        <taxon>Halobacteriovoraceae</taxon>
        <taxon>Halobacteriovorax</taxon>
    </lineage>
</organism>
<feature type="domain" description="Type II/III secretion system secretin-like" evidence="3">
    <location>
        <begin position="321"/>
        <end position="475"/>
    </location>
</feature>
<comment type="similarity">
    <text evidence="1">Belongs to the bacterial secretin family.</text>
</comment>
<protein>
    <recommendedName>
        <fullName evidence="3">Type II/III secretion system secretin-like domain-containing protein</fullName>
    </recommendedName>
</protein>
<evidence type="ECO:0000313" key="4">
    <source>
        <dbReference type="EMBL" id="OUR93109.1"/>
    </source>
</evidence>
<accession>A0A1Y5F1T3</accession>
<dbReference type="GO" id="GO:0009306">
    <property type="term" value="P:protein secretion"/>
    <property type="evidence" value="ECO:0007669"/>
    <property type="project" value="InterPro"/>
</dbReference>
<dbReference type="InterPro" id="IPR004846">
    <property type="entry name" value="T2SS/T3SS_dom"/>
</dbReference>
<dbReference type="Pfam" id="PF00263">
    <property type="entry name" value="Secretin"/>
    <property type="match status" value="1"/>
</dbReference>
<reference evidence="5" key="1">
    <citation type="journal article" date="2017" name="Proc. Natl. Acad. Sci. U.S.A.">
        <title>Simulation of Deepwater Horizon oil plume reveals substrate specialization within a complex community of hydrocarbon-degraders.</title>
        <authorList>
            <person name="Hu P."/>
            <person name="Dubinsky E.A."/>
            <person name="Probst A.J."/>
            <person name="Wang J."/>
            <person name="Sieber C.M.K."/>
            <person name="Tom L.M."/>
            <person name="Gardinali P."/>
            <person name="Banfield J.F."/>
            <person name="Atlas R.M."/>
            <person name="Andersen G.L."/>
        </authorList>
    </citation>
    <scope>NUCLEOTIDE SEQUENCE [LARGE SCALE GENOMIC DNA]</scope>
</reference>
<feature type="chain" id="PRO_5012215559" description="Type II/III secretion system secretin-like domain-containing protein" evidence="2">
    <location>
        <begin position="19"/>
        <end position="493"/>
    </location>
</feature>
<keyword evidence="2" id="KW-0732">Signal</keyword>
<evidence type="ECO:0000313" key="5">
    <source>
        <dbReference type="Proteomes" id="UP000196531"/>
    </source>
</evidence>
<proteinExistence type="inferred from homology"/>
<comment type="caution">
    <text evidence="4">The sequence shown here is derived from an EMBL/GenBank/DDBJ whole genome shotgun (WGS) entry which is preliminary data.</text>
</comment>